<keyword evidence="5" id="KW-1185">Reference proteome</keyword>
<dbReference type="InterPro" id="IPR001753">
    <property type="entry name" value="Enoyl-CoA_hydra/iso"/>
</dbReference>
<dbReference type="Gene3D" id="3.90.226.10">
    <property type="entry name" value="2-enoyl-CoA Hydratase, Chain A, domain 1"/>
    <property type="match status" value="1"/>
</dbReference>
<sequence>MEYKYLDNRIESNILIIRLSREDHLNALNHEMVAELRQLFEELKSNEKGYKGVVITGSGSKAFAAGADIKELMTLNVDDAYMISKDGHTTFNLIEECSIPVIAAINGYALGGGFELALACHIRVADTVAQMGLPESTLGLIPGYGGTQRLPRIIGRAKAIELMCSGEMIHATYAKELGIVSYVTTPGFEVQKSIEVIKKMTKNAPTSVGKILKATLDHEQAEDGFRYEREAFAKLLQSDNAKEGMTAFIEKRKPEFE</sequence>
<dbReference type="RefSeq" id="WP_222578611.1">
    <property type="nucleotide sequence ID" value="NZ_JAHVHU010000004.1"/>
</dbReference>
<keyword evidence="2" id="KW-0456">Lyase</keyword>
<dbReference type="EMBL" id="JAHVHU010000004">
    <property type="protein sequence ID" value="MBY5957087.1"/>
    <property type="molecule type" value="Genomic_DNA"/>
</dbReference>
<reference evidence="4" key="1">
    <citation type="submission" date="2021-06" db="EMBL/GenBank/DDBJ databases">
        <title>44 bacteria genomes isolated from Dapeng, Shenzhen.</title>
        <authorList>
            <person name="Zheng W."/>
            <person name="Yu S."/>
            <person name="Huang Y."/>
        </authorList>
    </citation>
    <scope>NUCLEOTIDE SEQUENCE</scope>
    <source>
        <strain evidence="4">DP5N28-2</strain>
    </source>
</reference>
<dbReference type="CDD" id="cd06558">
    <property type="entry name" value="crotonase-like"/>
    <property type="match status" value="1"/>
</dbReference>
<dbReference type="InterPro" id="IPR029045">
    <property type="entry name" value="ClpP/crotonase-like_dom_sf"/>
</dbReference>
<dbReference type="PANTHER" id="PTHR11941">
    <property type="entry name" value="ENOYL-COA HYDRATASE-RELATED"/>
    <property type="match status" value="1"/>
</dbReference>
<evidence type="ECO:0000256" key="3">
    <source>
        <dbReference type="RuleBase" id="RU003707"/>
    </source>
</evidence>
<dbReference type="FunFam" id="3.90.226.10:FF:000009">
    <property type="entry name" value="Carnitinyl-CoA dehydratase"/>
    <property type="match status" value="1"/>
</dbReference>
<dbReference type="GO" id="GO:0006635">
    <property type="term" value="P:fatty acid beta-oxidation"/>
    <property type="evidence" value="ECO:0007669"/>
    <property type="project" value="TreeGrafter"/>
</dbReference>
<evidence type="ECO:0000313" key="5">
    <source>
        <dbReference type="Proteomes" id="UP000753961"/>
    </source>
</evidence>
<dbReference type="InterPro" id="IPR014748">
    <property type="entry name" value="Enoyl-CoA_hydra_C"/>
</dbReference>
<protein>
    <submittedName>
        <fullName evidence="4">Enoyl-CoA hydratase/isomerase family protein</fullName>
    </submittedName>
</protein>
<evidence type="ECO:0000256" key="1">
    <source>
        <dbReference type="ARBA" id="ARBA00005254"/>
    </source>
</evidence>
<comment type="caution">
    <text evidence="4">The sequence shown here is derived from an EMBL/GenBank/DDBJ whole genome shotgun (WGS) entry which is preliminary data.</text>
</comment>
<gene>
    <name evidence="4" type="ORF">KUV50_02995</name>
</gene>
<name>A0A953L5Y6_9BACT</name>
<dbReference type="GO" id="GO:0016829">
    <property type="term" value="F:lyase activity"/>
    <property type="evidence" value="ECO:0007669"/>
    <property type="project" value="UniProtKB-KW"/>
</dbReference>
<proteinExistence type="inferred from homology"/>
<dbReference type="Pfam" id="PF00378">
    <property type="entry name" value="ECH_1"/>
    <property type="match status" value="1"/>
</dbReference>
<dbReference type="PROSITE" id="PS00166">
    <property type="entry name" value="ENOYL_COA_HYDRATASE"/>
    <property type="match status" value="1"/>
</dbReference>
<dbReference type="PANTHER" id="PTHR11941:SF54">
    <property type="entry name" value="ENOYL-COA HYDRATASE, MITOCHONDRIAL"/>
    <property type="match status" value="1"/>
</dbReference>
<organism evidence="4 5">
    <name type="scientific">Membranihabitans marinus</name>
    <dbReference type="NCBI Taxonomy" id="1227546"/>
    <lineage>
        <taxon>Bacteria</taxon>
        <taxon>Pseudomonadati</taxon>
        <taxon>Bacteroidota</taxon>
        <taxon>Saprospiria</taxon>
        <taxon>Saprospirales</taxon>
        <taxon>Saprospiraceae</taxon>
        <taxon>Membranihabitans</taxon>
    </lineage>
</organism>
<dbReference type="SUPFAM" id="SSF52096">
    <property type="entry name" value="ClpP/crotonase"/>
    <property type="match status" value="1"/>
</dbReference>
<accession>A0A953L5Y6</accession>
<evidence type="ECO:0000256" key="2">
    <source>
        <dbReference type="ARBA" id="ARBA00023239"/>
    </source>
</evidence>
<dbReference type="InterPro" id="IPR018376">
    <property type="entry name" value="Enoyl-CoA_hyd/isom_CS"/>
</dbReference>
<dbReference type="Proteomes" id="UP000753961">
    <property type="component" value="Unassembled WGS sequence"/>
</dbReference>
<dbReference type="AlphaFoldDB" id="A0A953L5Y6"/>
<dbReference type="Gene3D" id="1.10.12.10">
    <property type="entry name" value="Lyase 2-enoyl-coa Hydratase, Chain A, domain 2"/>
    <property type="match status" value="1"/>
</dbReference>
<evidence type="ECO:0000313" key="4">
    <source>
        <dbReference type="EMBL" id="MBY5957087.1"/>
    </source>
</evidence>
<comment type="similarity">
    <text evidence="1 3">Belongs to the enoyl-CoA hydratase/isomerase family.</text>
</comment>